<evidence type="ECO:0000256" key="3">
    <source>
        <dbReference type="ARBA" id="ARBA00022741"/>
    </source>
</evidence>
<dbReference type="SMART" id="SM00382">
    <property type="entry name" value="AAA"/>
    <property type="match status" value="1"/>
</dbReference>
<keyword evidence="7" id="KW-1185">Reference proteome</keyword>
<dbReference type="EMBL" id="WBZJ01000003">
    <property type="protein sequence ID" value="KAB3519956.1"/>
    <property type="molecule type" value="Genomic_DNA"/>
</dbReference>
<dbReference type="PROSITE" id="PS50893">
    <property type="entry name" value="ABC_TRANSPORTER_2"/>
    <property type="match status" value="1"/>
</dbReference>
<dbReference type="Gene3D" id="3.40.50.300">
    <property type="entry name" value="P-loop containing nucleotide triphosphate hydrolases"/>
    <property type="match status" value="1"/>
</dbReference>
<reference evidence="6 7" key="1">
    <citation type="submission" date="2019-10" db="EMBL/GenBank/DDBJ databases">
        <title>Corynebacterium sp novel species isolated from the respiratory tract of Marmot.</title>
        <authorList>
            <person name="Zhang G."/>
        </authorList>
    </citation>
    <scope>NUCLEOTIDE SEQUENCE [LARGE SCALE GENOMIC DNA]</scope>
    <source>
        <strain evidence="6 7">336</strain>
    </source>
</reference>
<organism evidence="6 7">
    <name type="scientific">Corynebacterium zhongnanshanii</name>
    <dbReference type="NCBI Taxonomy" id="2768834"/>
    <lineage>
        <taxon>Bacteria</taxon>
        <taxon>Bacillati</taxon>
        <taxon>Actinomycetota</taxon>
        <taxon>Actinomycetes</taxon>
        <taxon>Mycobacteriales</taxon>
        <taxon>Corynebacteriaceae</taxon>
        <taxon>Corynebacterium</taxon>
    </lineage>
</organism>
<dbReference type="Proteomes" id="UP000436181">
    <property type="component" value="Unassembled WGS sequence"/>
</dbReference>
<accession>A0ABQ6VCL5</accession>
<dbReference type="InterPro" id="IPR015860">
    <property type="entry name" value="ABC_transpr_TagH-like"/>
</dbReference>
<sequence>MHELDKPSVVVRNVSRIYRADNKSSIFNRPLASMTNEKKYVRAINDVSMYASTGECIGVIGRNGSGKSTLMRLIAGNEAPDRGDIWVNATPTLLNVSAALQPRLSGYKNIRLGLLAQGAADEDIPRLTEEIVDFADIGKAVDRPMKTYSSGMGARLKFAISTALQRDLLLIDEALGTGDASFTEKAQRRMSAFLQDAGTIFLVSHAMSSIRSMCTRAIWLHDGEIIADGDVDSIALLYNKWTARTARGNTEAADDLIEHVKSVYRRPKIEIGDGAKSP</sequence>
<gene>
    <name evidence="6" type="ORF">F8377_08615</name>
</gene>
<name>A0ABQ6VCL5_9CORY</name>
<evidence type="ECO:0000259" key="5">
    <source>
        <dbReference type="PROSITE" id="PS50893"/>
    </source>
</evidence>
<keyword evidence="4 6" id="KW-0067">ATP-binding</keyword>
<dbReference type="InterPro" id="IPR050683">
    <property type="entry name" value="Bact_Polysacc_Export_ATP-bd"/>
</dbReference>
<dbReference type="PANTHER" id="PTHR46743:SF2">
    <property type="entry name" value="TEICHOIC ACIDS EXPORT ATP-BINDING PROTEIN TAGH"/>
    <property type="match status" value="1"/>
</dbReference>
<dbReference type="CDD" id="cd03220">
    <property type="entry name" value="ABC_KpsT_Wzt"/>
    <property type="match status" value="1"/>
</dbReference>
<evidence type="ECO:0000256" key="2">
    <source>
        <dbReference type="ARBA" id="ARBA00022448"/>
    </source>
</evidence>
<keyword evidence="3" id="KW-0547">Nucleotide-binding</keyword>
<evidence type="ECO:0000313" key="7">
    <source>
        <dbReference type="Proteomes" id="UP000436181"/>
    </source>
</evidence>
<evidence type="ECO:0000256" key="1">
    <source>
        <dbReference type="ARBA" id="ARBA00005417"/>
    </source>
</evidence>
<evidence type="ECO:0000313" key="6">
    <source>
        <dbReference type="EMBL" id="KAB3519956.1"/>
    </source>
</evidence>
<proteinExistence type="inferred from homology"/>
<protein>
    <submittedName>
        <fullName evidence="6">ABC transporter ATP-binding protein</fullName>
    </submittedName>
</protein>
<comment type="caution">
    <text evidence="6">The sequence shown here is derived from an EMBL/GenBank/DDBJ whole genome shotgun (WGS) entry which is preliminary data.</text>
</comment>
<keyword evidence="2" id="KW-0813">Transport</keyword>
<dbReference type="PANTHER" id="PTHR46743">
    <property type="entry name" value="TEICHOIC ACIDS EXPORT ATP-BINDING PROTEIN TAGH"/>
    <property type="match status" value="1"/>
</dbReference>
<dbReference type="RefSeq" id="WP_151844715.1">
    <property type="nucleotide sequence ID" value="NZ_WBZJ01000003.1"/>
</dbReference>
<dbReference type="InterPro" id="IPR003593">
    <property type="entry name" value="AAA+_ATPase"/>
</dbReference>
<dbReference type="InterPro" id="IPR027417">
    <property type="entry name" value="P-loop_NTPase"/>
</dbReference>
<dbReference type="GO" id="GO:0005524">
    <property type="term" value="F:ATP binding"/>
    <property type="evidence" value="ECO:0007669"/>
    <property type="project" value="UniProtKB-KW"/>
</dbReference>
<evidence type="ECO:0000256" key="4">
    <source>
        <dbReference type="ARBA" id="ARBA00022840"/>
    </source>
</evidence>
<feature type="domain" description="ABC transporter" evidence="5">
    <location>
        <begin position="9"/>
        <end position="247"/>
    </location>
</feature>
<dbReference type="SUPFAM" id="SSF52540">
    <property type="entry name" value="P-loop containing nucleoside triphosphate hydrolases"/>
    <property type="match status" value="1"/>
</dbReference>
<comment type="similarity">
    <text evidence="1">Belongs to the ABC transporter superfamily.</text>
</comment>
<dbReference type="Pfam" id="PF00005">
    <property type="entry name" value="ABC_tran"/>
    <property type="match status" value="1"/>
</dbReference>
<dbReference type="InterPro" id="IPR003439">
    <property type="entry name" value="ABC_transporter-like_ATP-bd"/>
</dbReference>